<dbReference type="STRING" id="450851.PHZ_c2667"/>
<sequence>MMRIVLWLAVACAVILAALALSRGVRFTSEPAKPAETAPAAEEAAAPAAAQAPEPAPVEAAPQPTPEDLQVQEDAAAVGLTTVEPQTAEPPVIQPPAPEPQF</sequence>
<protein>
    <submittedName>
        <fullName evidence="2">Uncharacterized protein</fullName>
    </submittedName>
</protein>
<proteinExistence type="predicted"/>
<accession>B4RHN5</accession>
<dbReference type="HOGENOM" id="CLU_2274751_0_0_5"/>
<evidence type="ECO:0000256" key="1">
    <source>
        <dbReference type="SAM" id="MobiDB-lite"/>
    </source>
</evidence>
<feature type="region of interest" description="Disordered" evidence="1">
    <location>
        <begin position="29"/>
        <end position="102"/>
    </location>
</feature>
<feature type="compositionally biased region" description="Low complexity" evidence="1">
    <location>
        <begin position="30"/>
        <end position="62"/>
    </location>
</feature>
<reference evidence="2 3" key="1">
    <citation type="journal article" date="2008" name="BMC Genomics">
        <title>Complete genome of Phenylobacterium zucineum - a novel facultative intracellular bacterium isolated from human erythroleukemia cell line K562.</title>
        <authorList>
            <person name="Luo Y."/>
            <person name="Xu X."/>
            <person name="Ding Z."/>
            <person name="Liu Z."/>
            <person name="Zhang B."/>
            <person name="Yan Z."/>
            <person name="Sun J."/>
            <person name="Hu S."/>
            <person name="Hu X."/>
        </authorList>
    </citation>
    <scope>NUCLEOTIDE SEQUENCE [LARGE SCALE GENOMIC DNA]</scope>
    <source>
        <strain evidence="2 3">HLK1</strain>
    </source>
</reference>
<keyword evidence="3" id="KW-1185">Reference proteome</keyword>
<organism evidence="2 3">
    <name type="scientific">Phenylobacterium zucineum (strain HLK1)</name>
    <dbReference type="NCBI Taxonomy" id="450851"/>
    <lineage>
        <taxon>Bacteria</taxon>
        <taxon>Pseudomonadati</taxon>
        <taxon>Pseudomonadota</taxon>
        <taxon>Alphaproteobacteria</taxon>
        <taxon>Caulobacterales</taxon>
        <taxon>Caulobacteraceae</taxon>
        <taxon>Phenylobacterium</taxon>
    </lineage>
</organism>
<dbReference type="KEGG" id="pzu:PHZ_c2667"/>
<name>B4RHN5_PHEZH</name>
<dbReference type="Proteomes" id="UP000001868">
    <property type="component" value="Chromosome"/>
</dbReference>
<feature type="compositionally biased region" description="Pro residues" evidence="1">
    <location>
        <begin position="92"/>
        <end position="102"/>
    </location>
</feature>
<dbReference type="AlphaFoldDB" id="B4RHN5"/>
<dbReference type="EMBL" id="CP000747">
    <property type="protein sequence ID" value="ACG79076.1"/>
    <property type="molecule type" value="Genomic_DNA"/>
</dbReference>
<evidence type="ECO:0000313" key="2">
    <source>
        <dbReference type="EMBL" id="ACG79076.1"/>
    </source>
</evidence>
<gene>
    <name evidence="2" type="ordered locus">PHZ_c2667</name>
</gene>
<evidence type="ECO:0000313" key="3">
    <source>
        <dbReference type="Proteomes" id="UP000001868"/>
    </source>
</evidence>